<reference evidence="7 8" key="1">
    <citation type="submission" date="2018-06" db="EMBL/GenBank/DDBJ databases">
        <title>Combined omics and stable isotope probing to characterize newly discovered Mariana Back-Arc vent microbial communities.</title>
        <authorList>
            <person name="Trembath-Reichert E."/>
            <person name="Huber J.A."/>
        </authorList>
    </citation>
    <scope>NUCLEOTIDE SEQUENCE [LARGE SCALE GENOMIC DNA]</scope>
    <source>
        <strain evidence="7">MAG 58</strain>
    </source>
</reference>
<organism evidence="7 8">
    <name type="scientific">SAR324 cluster bacterium</name>
    <dbReference type="NCBI Taxonomy" id="2024889"/>
    <lineage>
        <taxon>Bacteria</taxon>
        <taxon>Deltaproteobacteria</taxon>
        <taxon>SAR324 cluster</taxon>
    </lineage>
</organism>
<evidence type="ECO:0000256" key="2">
    <source>
        <dbReference type="ARBA" id="ARBA00007330"/>
    </source>
</evidence>
<feature type="non-terminal residue" evidence="7">
    <location>
        <position position="67"/>
    </location>
</feature>
<accession>A0A432GV31</accession>
<feature type="domain" description="FAD dependent oxidoreductase" evidence="6">
    <location>
        <begin position="15"/>
        <end position="66"/>
    </location>
</feature>
<dbReference type="InterPro" id="IPR006076">
    <property type="entry name" value="FAD-dep_OxRdtase"/>
</dbReference>
<dbReference type="PRINTS" id="PR01001">
    <property type="entry name" value="FADG3PDH"/>
</dbReference>
<evidence type="ECO:0000259" key="6">
    <source>
        <dbReference type="Pfam" id="PF01266"/>
    </source>
</evidence>
<dbReference type="InterPro" id="IPR000447">
    <property type="entry name" value="G3P_DH_FAD-dep"/>
</dbReference>
<dbReference type="PANTHER" id="PTHR11985">
    <property type="entry name" value="GLYCEROL-3-PHOSPHATE DEHYDROGENASE"/>
    <property type="match status" value="1"/>
</dbReference>
<evidence type="ECO:0000256" key="4">
    <source>
        <dbReference type="ARBA" id="ARBA00022827"/>
    </source>
</evidence>
<dbReference type="Proteomes" id="UP000287917">
    <property type="component" value="Unassembled WGS sequence"/>
</dbReference>
<dbReference type="AlphaFoldDB" id="A0A432GV31"/>
<dbReference type="GO" id="GO:0004368">
    <property type="term" value="F:glycerol-3-phosphate dehydrogenase (quinone) activity"/>
    <property type="evidence" value="ECO:0007669"/>
    <property type="project" value="InterPro"/>
</dbReference>
<keyword evidence="3" id="KW-0285">Flavoprotein</keyword>
<evidence type="ECO:0000256" key="1">
    <source>
        <dbReference type="ARBA" id="ARBA00001974"/>
    </source>
</evidence>
<keyword evidence="5" id="KW-0560">Oxidoreductase</keyword>
<proteinExistence type="inferred from homology"/>
<dbReference type="EMBL" id="QNZK01000040">
    <property type="protein sequence ID" value="RTZ87410.1"/>
    <property type="molecule type" value="Genomic_DNA"/>
</dbReference>
<comment type="similarity">
    <text evidence="2">Belongs to the FAD-dependent glycerol-3-phosphate dehydrogenase family.</text>
</comment>
<evidence type="ECO:0000256" key="5">
    <source>
        <dbReference type="ARBA" id="ARBA00023002"/>
    </source>
</evidence>
<name>A0A432GV31_9DELT</name>
<evidence type="ECO:0000256" key="3">
    <source>
        <dbReference type="ARBA" id="ARBA00022630"/>
    </source>
</evidence>
<comment type="cofactor">
    <cofactor evidence="1">
        <name>FAD</name>
        <dbReference type="ChEBI" id="CHEBI:57692"/>
    </cofactor>
</comment>
<dbReference type="Gene3D" id="3.50.50.60">
    <property type="entry name" value="FAD/NAD(P)-binding domain"/>
    <property type="match status" value="1"/>
</dbReference>
<dbReference type="GO" id="GO:0046168">
    <property type="term" value="P:glycerol-3-phosphate catabolic process"/>
    <property type="evidence" value="ECO:0007669"/>
    <property type="project" value="TreeGrafter"/>
</dbReference>
<dbReference type="SUPFAM" id="SSF51905">
    <property type="entry name" value="FAD/NAD(P)-binding domain"/>
    <property type="match status" value="1"/>
</dbReference>
<dbReference type="InterPro" id="IPR036188">
    <property type="entry name" value="FAD/NAD-bd_sf"/>
</dbReference>
<protein>
    <submittedName>
        <fullName evidence="7">FAD-dependent oxidoreductase</fullName>
    </submittedName>
</protein>
<dbReference type="PANTHER" id="PTHR11985:SF15">
    <property type="entry name" value="GLYCEROL-3-PHOSPHATE DEHYDROGENASE, MITOCHONDRIAL"/>
    <property type="match status" value="1"/>
</dbReference>
<gene>
    <name evidence="7" type="ORF">DSY96_01125</name>
</gene>
<comment type="caution">
    <text evidence="7">The sequence shown here is derived from an EMBL/GenBank/DDBJ whole genome shotgun (WGS) entry which is preliminary data.</text>
</comment>
<sequence length="67" mass="6974">MNRSELSELSDKSFDVIVVGAGINGAGAAQQLVSDGYRVLIIDKGDFAGGATSKSSRILHCGLRHLA</sequence>
<keyword evidence="4" id="KW-0274">FAD</keyword>
<evidence type="ECO:0000313" key="8">
    <source>
        <dbReference type="Proteomes" id="UP000287917"/>
    </source>
</evidence>
<dbReference type="Pfam" id="PF01266">
    <property type="entry name" value="DAO"/>
    <property type="match status" value="1"/>
</dbReference>
<evidence type="ECO:0000313" key="7">
    <source>
        <dbReference type="EMBL" id="RTZ87410.1"/>
    </source>
</evidence>